<comment type="caution">
    <text evidence="2">The sequence shown here is derived from an EMBL/GenBank/DDBJ whole genome shotgun (WGS) entry which is preliminary data.</text>
</comment>
<gene>
    <name evidence="2" type="ORF">E3N88_04030</name>
</gene>
<keyword evidence="3" id="KW-1185">Reference proteome</keyword>
<organism evidence="2 3">
    <name type="scientific">Mikania micrantha</name>
    <name type="common">bitter vine</name>
    <dbReference type="NCBI Taxonomy" id="192012"/>
    <lineage>
        <taxon>Eukaryota</taxon>
        <taxon>Viridiplantae</taxon>
        <taxon>Streptophyta</taxon>
        <taxon>Embryophyta</taxon>
        <taxon>Tracheophyta</taxon>
        <taxon>Spermatophyta</taxon>
        <taxon>Magnoliopsida</taxon>
        <taxon>eudicotyledons</taxon>
        <taxon>Gunneridae</taxon>
        <taxon>Pentapetalae</taxon>
        <taxon>asterids</taxon>
        <taxon>campanulids</taxon>
        <taxon>Asterales</taxon>
        <taxon>Asteraceae</taxon>
        <taxon>Asteroideae</taxon>
        <taxon>Heliantheae alliance</taxon>
        <taxon>Eupatorieae</taxon>
        <taxon>Mikania</taxon>
    </lineage>
</organism>
<name>A0A5N6PTS8_9ASTR</name>
<reference evidence="2 3" key="1">
    <citation type="submission" date="2019-05" db="EMBL/GenBank/DDBJ databases">
        <title>Mikania micrantha, genome provides insights into the molecular mechanism of rapid growth.</title>
        <authorList>
            <person name="Liu B."/>
        </authorList>
    </citation>
    <scope>NUCLEOTIDE SEQUENCE [LARGE SCALE GENOMIC DNA]</scope>
    <source>
        <strain evidence="2">NLD-2019</strain>
        <tissue evidence="2">Leaf</tissue>
    </source>
</reference>
<proteinExistence type="predicted"/>
<sequence>MCYIICGFATEANMLPPAISIQDMENVVWSIMHCSDLQSGWPYGAQQWGLSGPNSTIQNYHAERQALLTVRGVFNEDLSLLWMNDTQLYAMFSPPKVENVKRAVNSPDVQIQSRTAPGTQMKADDESPCLWVASKTPP</sequence>
<evidence type="ECO:0000313" key="3">
    <source>
        <dbReference type="Proteomes" id="UP000326396"/>
    </source>
</evidence>
<dbReference type="Proteomes" id="UP000326396">
    <property type="component" value="Linkage Group LG10"/>
</dbReference>
<dbReference type="AlphaFoldDB" id="A0A5N6PTS8"/>
<evidence type="ECO:0000256" key="1">
    <source>
        <dbReference type="SAM" id="MobiDB-lite"/>
    </source>
</evidence>
<evidence type="ECO:0000313" key="2">
    <source>
        <dbReference type="EMBL" id="KAD7116762.1"/>
    </source>
</evidence>
<protein>
    <submittedName>
        <fullName evidence="2">Uncharacterized protein</fullName>
    </submittedName>
</protein>
<accession>A0A5N6PTS8</accession>
<dbReference type="EMBL" id="SZYD01000002">
    <property type="protein sequence ID" value="KAD7116762.1"/>
    <property type="molecule type" value="Genomic_DNA"/>
</dbReference>
<feature type="region of interest" description="Disordered" evidence="1">
    <location>
        <begin position="113"/>
        <end position="138"/>
    </location>
</feature>